<dbReference type="RefSeq" id="WP_378773684.1">
    <property type="nucleotide sequence ID" value="NZ_JBHTMX010000002.1"/>
</dbReference>
<dbReference type="EMBL" id="JBHTMX010000002">
    <property type="protein sequence ID" value="MFD1330529.1"/>
    <property type="molecule type" value="Genomic_DNA"/>
</dbReference>
<protein>
    <submittedName>
        <fullName evidence="1">Uncharacterized protein</fullName>
    </submittedName>
</protein>
<reference evidence="2" key="1">
    <citation type="journal article" date="2019" name="Int. J. Syst. Evol. Microbiol.">
        <title>The Global Catalogue of Microorganisms (GCM) 10K type strain sequencing project: providing services to taxonomists for standard genome sequencing and annotation.</title>
        <authorList>
            <consortium name="The Broad Institute Genomics Platform"/>
            <consortium name="The Broad Institute Genome Sequencing Center for Infectious Disease"/>
            <person name="Wu L."/>
            <person name="Ma J."/>
        </authorList>
    </citation>
    <scope>NUCLEOTIDE SEQUENCE [LARGE SCALE GENOMIC DNA]</scope>
    <source>
        <strain evidence="2">CCUG 61696</strain>
    </source>
</reference>
<organism evidence="1 2">
    <name type="scientific">Methylopila musalis</name>
    <dbReference type="NCBI Taxonomy" id="1134781"/>
    <lineage>
        <taxon>Bacteria</taxon>
        <taxon>Pseudomonadati</taxon>
        <taxon>Pseudomonadota</taxon>
        <taxon>Alphaproteobacteria</taxon>
        <taxon>Hyphomicrobiales</taxon>
        <taxon>Methylopilaceae</taxon>
        <taxon>Methylopila</taxon>
    </lineage>
</organism>
<gene>
    <name evidence="1" type="ORF">ACFQ4O_00770</name>
</gene>
<proteinExistence type="predicted"/>
<dbReference type="Proteomes" id="UP001597171">
    <property type="component" value="Unassembled WGS sequence"/>
</dbReference>
<evidence type="ECO:0000313" key="1">
    <source>
        <dbReference type="EMBL" id="MFD1330529.1"/>
    </source>
</evidence>
<evidence type="ECO:0000313" key="2">
    <source>
        <dbReference type="Proteomes" id="UP001597171"/>
    </source>
</evidence>
<keyword evidence="2" id="KW-1185">Reference proteome</keyword>
<accession>A0ABW3Z2U4</accession>
<sequence>MTGKLALSVSEHEADLLTQALDVYAATLMCAPLGLGLDLLVTVRDLRARVESSVDRHHATQDAGLEHGGNVVAFARGA</sequence>
<comment type="caution">
    <text evidence="1">The sequence shown here is derived from an EMBL/GenBank/DDBJ whole genome shotgun (WGS) entry which is preliminary data.</text>
</comment>
<name>A0ABW3Z2U4_9HYPH</name>